<gene>
    <name evidence="1" type="ORF">COT44_02425</name>
</gene>
<organism evidence="1 2">
    <name type="scientific">Candidatus Shapirobacteria bacterium CG08_land_8_20_14_0_20_39_18</name>
    <dbReference type="NCBI Taxonomy" id="1974883"/>
    <lineage>
        <taxon>Bacteria</taxon>
        <taxon>Candidatus Shapironibacteriota</taxon>
    </lineage>
</organism>
<comment type="caution">
    <text evidence="1">The sequence shown here is derived from an EMBL/GenBank/DDBJ whole genome shotgun (WGS) entry which is preliminary data.</text>
</comment>
<dbReference type="SUPFAM" id="SSF53955">
    <property type="entry name" value="Lysozyme-like"/>
    <property type="match status" value="1"/>
</dbReference>
<dbReference type="Proteomes" id="UP000228996">
    <property type="component" value="Unassembled WGS sequence"/>
</dbReference>
<evidence type="ECO:0008006" key="3">
    <source>
        <dbReference type="Google" id="ProtNLM"/>
    </source>
</evidence>
<dbReference type="Gene3D" id="1.10.530.10">
    <property type="match status" value="1"/>
</dbReference>
<sequence length="209" mass="23196">MFGIIRLTNLMKKVFPLIFFFSLTPLTLSAAVIVFLSSFKTAPAQVLISPKVVSVLSASTTSLEYFSPLPPPVGTIDSLISPADARPVLIKNYLDKYNSPLTPYSDYIFKISQQYGLDYGLIVAIAQCESNVCKKIPYGSYNCWGFGNGGSRFTSWEGAIEYVAKTLKEDYYDIGLVTPDQIMPKYVPPSIDKGGPWAKCVNQYLEELR</sequence>
<dbReference type="AlphaFoldDB" id="A0A2M6XDA1"/>
<dbReference type="InterPro" id="IPR023346">
    <property type="entry name" value="Lysozyme-like_dom_sf"/>
</dbReference>
<protein>
    <recommendedName>
        <fullName evidence="3">Mannosyl-glycoprotein endo-beta-N-acetylglucosamidase-like domain-containing protein</fullName>
    </recommendedName>
</protein>
<reference evidence="2" key="1">
    <citation type="submission" date="2017-09" db="EMBL/GenBank/DDBJ databases">
        <title>Depth-based differentiation of microbial function through sediment-hosted aquifers and enrichment of novel symbionts in the deep terrestrial subsurface.</title>
        <authorList>
            <person name="Probst A.J."/>
            <person name="Ladd B."/>
            <person name="Jarett J.K."/>
            <person name="Geller-Mcgrath D.E."/>
            <person name="Sieber C.M.K."/>
            <person name="Emerson J.B."/>
            <person name="Anantharaman K."/>
            <person name="Thomas B.C."/>
            <person name="Malmstrom R."/>
            <person name="Stieglmeier M."/>
            <person name="Klingl A."/>
            <person name="Woyke T."/>
            <person name="Ryan C.M."/>
            <person name="Banfield J.F."/>
        </authorList>
    </citation>
    <scope>NUCLEOTIDE SEQUENCE [LARGE SCALE GENOMIC DNA]</scope>
</reference>
<name>A0A2M6XDA1_9BACT</name>
<dbReference type="EMBL" id="PEYO01000013">
    <property type="protein sequence ID" value="PIU03626.1"/>
    <property type="molecule type" value="Genomic_DNA"/>
</dbReference>
<proteinExistence type="predicted"/>
<evidence type="ECO:0000313" key="1">
    <source>
        <dbReference type="EMBL" id="PIU03626.1"/>
    </source>
</evidence>
<evidence type="ECO:0000313" key="2">
    <source>
        <dbReference type="Proteomes" id="UP000228996"/>
    </source>
</evidence>
<accession>A0A2M6XDA1</accession>